<proteinExistence type="predicted"/>
<comment type="caution">
    <text evidence="1">The sequence shown here is derived from an EMBL/GenBank/DDBJ whole genome shotgun (WGS) entry which is preliminary data.</text>
</comment>
<keyword evidence="2" id="KW-1185">Reference proteome</keyword>
<gene>
    <name evidence="1" type="ORF">H2198_007280</name>
</gene>
<evidence type="ECO:0000313" key="1">
    <source>
        <dbReference type="EMBL" id="KAJ9653560.1"/>
    </source>
</evidence>
<sequence>MEHGIDCQTSSWRQVLKVYRQDSDSAAAPPSNVTRIYRAIPPVGVDYHTSEAKPISQVVFYQNGIGTGSAGFYQKYVGAQISGATGEGLIFNIREAYAFICSNYHQGDEIVIIGFSRGAFTARSISSLIKQMGLLTSKGLSYLVELVDDWEYQLNTTRKSPYPDKPWSKRPNFQEPAYHDKLHELKLTRRNIPIKCVAVWDTVGSLGVPTTALHLAFSRWFNKVAPKSVLKLFKSSPKEFAFVDTSVLDNIEYAFHSLGLDEKRESFTPTMWYKKEGQVLPKVLRQTWFPGVHSDVGGSYDNDDIANITLAWMVGQLETYKIITFNQDYILRLIHHTIQNHELEMQRIRRAGTFVLDKANTFGPLREWGLGKIHDSYSVLFRLGGSKTRTPMEYQEINKNEGATGRTLKGTNEAMHASVRVRMAMGGLGYNDEGKYESEALKGWSYAYREAAQPDTPHQLTQPGEVGKLKGVYWVKLNDQDGKQVEVARMPEDDMTTFERLVLRHWTAAEDGWESTADKRERMVDFARMKNRESPTSERKYWRHDLDGDGRDDQTLEPVAEDQEHEAEQDPKHLHLATDVQRAPVGHTPREQITIPEI</sequence>
<reference evidence="1" key="1">
    <citation type="submission" date="2022-10" db="EMBL/GenBank/DDBJ databases">
        <title>Culturing micro-colonial fungi from biological soil crusts in the Mojave desert and describing Neophaeococcomyces mojavensis, and introducing the new genera and species Taxawa tesnikishii.</title>
        <authorList>
            <person name="Kurbessoian T."/>
            <person name="Stajich J.E."/>
        </authorList>
    </citation>
    <scope>NUCLEOTIDE SEQUENCE</scope>
    <source>
        <strain evidence="1">JES_112</strain>
    </source>
</reference>
<dbReference type="Proteomes" id="UP001172386">
    <property type="component" value="Unassembled WGS sequence"/>
</dbReference>
<accession>A0ACC3A0Z8</accession>
<name>A0ACC3A0Z8_9EURO</name>
<evidence type="ECO:0000313" key="2">
    <source>
        <dbReference type="Proteomes" id="UP001172386"/>
    </source>
</evidence>
<protein>
    <submittedName>
        <fullName evidence="1">Uncharacterized protein</fullName>
    </submittedName>
</protein>
<dbReference type="EMBL" id="JAPDRQ010000150">
    <property type="protein sequence ID" value="KAJ9653560.1"/>
    <property type="molecule type" value="Genomic_DNA"/>
</dbReference>
<organism evidence="1 2">
    <name type="scientific">Neophaeococcomyces mojaviensis</name>
    <dbReference type="NCBI Taxonomy" id="3383035"/>
    <lineage>
        <taxon>Eukaryota</taxon>
        <taxon>Fungi</taxon>
        <taxon>Dikarya</taxon>
        <taxon>Ascomycota</taxon>
        <taxon>Pezizomycotina</taxon>
        <taxon>Eurotiomycetes</taxon>
        <taxon>Chaetothyriomycetidae</taxon>
        <taxon>Chaetothyriales</taxon>
        <taxon>Chaetothyriales incertae sedis</taxon>
        <taxon>Neophaeococcomyces</taxon>
    </lineage>
</organism>